<organism evidence="1 2">
    <name type="scientific">Paenibacillus typhae</name>
    <dbReference type="NCBI Taxonomy" id="1174501"/>
    <lineage>
        <taxon>Bacteria</taxon>
        <taxon>Bacillati</taxon>
        <taxon>Bacillota</taxon>
        <taxon>Bacilli</taxon>
        <taxon>Bacillales</taxon>
        <taxon>Paenibacillaceae</taxon>
        <taxon>Paenibacillus</taxon>
    </lineage>
</organism>
<keyword evidence="2" id="KW-1185">Reference proteome</keyword>
<name>A0A1G8ZW53_9BACL</name>
<evidence type="ECO:0000313" key="1">
    <source>
        <dbReference type="EMBL" id="SDK19346.1"/>
    </source>
</evidence>
<accession>A0A1G8ZW53</accession>
<reference evidence="2" key="1">
    <citation type="submission" date="2016-10" db="EMBL/GenBank/DDBJ databases">
        <authorList>
            <person name="Varghese N."/>
            <person name="Submissions S."/>
        </authorList>
    </citation>
    <scope>NUCLEOTIDE SEQUENCE [LARGE SCALE GENOMIC DNA]</scope>
    <source>
        <strain evidence="2">CGMCC 1.11012</strain>
    </source>
</reference>
<dbReference type="Pfam" id="PF14390">
    <property type="entry name" value="DUF4420"/>
    <property type="match status" value="1"/>
</dbReference>
<dbReference type="Proteomes" id="UP000199050">
    <property type="component" value="Unassembled WGS sequence"/>
</dbReference>
<protein>
    <submittedName>
        <fullName evidence="1">Putative PD-(D/E)XK family member</fullName>
    </submittedName>
</protein>
<dbReference type="OrthoDB" id="1902020at2"/>
<sequence length="344" mass="39939">MATMKNDIESIWQQIEESIEEEDIRKGIIKRLIIPQWNNKLFLGVEIETRKRLFVLEAPYKVLRNLGPLPQTNGFEASIRYLGDEEENYLSLFLIVKKTQFHDLFVSLIKNILEHLEPLDTEHLVEIIILRLLKWQKFLERFHFEGLGEEAQRGLFGELFFLNRLLEVGVNSKIVINAWKGPEKTVHDFIFEECSLEVKTSISKQHQKVYISSERQLDNSQSGELYLCHFSLDNQSGQGCSLNQIVRIVKEQIKTSPLVSELFEDKLFEAGYLDVHSERYENPTYSIREYNLFKVSQGFPRIIENDLIEGVGDVKYSIMISQCKQYLVAENAVLNMIGDVDSNG</sequence>
<dbReference type="EMBL" id="FNDX01000034">
    <property type="protein sequence ID" value="SDK19346.1"/>
    <property type="molecule type" value="Genomic_DNA"/>
</dbReference>
<dbReference type="InterPro" id="IPR025534">
    <property type="entry name" value="DUF4420"/>
</dbReference>
<gene>
    <name evidence="1" type="ORF">SAMN05216192_13432</name>
</gene>
<dbReference type="AlphaFoldDB" id="A0A1G8ZW53"/>
<dbReference type="STRING" id="1174501.SAMN05216192_13432"/>
<proteinExistence type="predicted"/>
<evidence type="ECO:0000313" key="2">
    <source>
        <dbReference type="Proteomes" id="UP000199050"/>
    </source>
</evidence>
<dbReference type="RefSeq" id="WP_090717431.1">
    <property type="nucleotide sequence ID" value="NZ_CBCSKY010000015.1"/>
</dbReference>